<name>A0A941IIZ1_9ACTN</name>
<dbReference type="EMBL" id="JAGSOH010000031">
    <property type="protein sequence ID" value="MBR7827292.1"/>
    <property type="molecule type" value="Genomic_DNA"/>
</dbReference>
<feature type="compositionally biased region" description="Low complexity" evidence="1">
    <location>
        <begin position="70"/>
        <end position="79"/>
    </location>
</feature>
<keyword evidence="3" id="KW-1185">Reference proteome</keyword>
<evidence type="ECO:0000256" key="1">
    <source>
        <dbReference type="SAM" id="MobiDB-lite"/>
    </source>
</evidence>
<sequence length="90" mass="8976">MPRILRMSSLLSTASGMALVIGTAVLVTVALAMALVGPSRSADTARGTSTRSVKVVSDHAPAPVTVTTSRAVTGTRAAGNAGGNGSVERR</sequence>
<comment type="caution">
    <text evidence="2">The sequence shown here is derived from an EMBL/GenBank/DDBJ whole genome shotgun (WGS) entry which is preliminary data.</text>
</comment>
<accession>A0A941IIZ1</accession>
<feature type="region of interest" description="Disordered" evidence="1">
    <location>
        <begin position="39"/>
        <end position="90"/>
    </location>
</feature>
<dbReference type="AlphaFoldDB" id="A0A941IIZ1"/>
<evidence type="ECO:0000313" key="3">
    <source>
        <dbReference type="Proteomes" id="UP000676325"/>
    </source>
</evidence>
<feature type="compositionally biased region" description="Gly residues" evidence="1">
    <location>
        <begin position="80"/>
        <end position="90"/>
    </location>
</feature>
<reference evidence="2" key="1">
    <citation type="submission" date="2021-04" db="EMBL/GenBank/DDBJ databases">
        <title>Genome based classification of Actinospica acidithermotolerans sp. nov., an actinobacterium isolated from an Indonesian hot spring.</title>
        <authorList>
            <person name="Kusuma A.B."/>
            <person name="Putra K.E."/>
            <person name="Nafisah S."/>
            <person name="Loh J."/>
            <person name="Nouioui I."/>
            <person name="Goodfellow M."/>
        </authorList>
    </citation>
    <scope>NUCLEOTIDE SEQUENCE</scope>
    <source>
        <strain evidence="2">MGRD01-02</strain>
    </source>
</reference>
<gene>
    <name evidence="2" type="ORF">KDK95_13325</name>
</gene>
<protein>
    <submittedName>
        <fullName evidence="2">Uncharacterized protein</fullName>
    </submittedName>
</protein>
<dbReference type="Proteomes" id="UP000676325">
    <property type="component" value="Unassembled WGS sequence"/>
</dbReference>
<organism evidence="2 3">
    <name type="scientific">Actinospica acidithermotolerans</name>
    <dbReference type="NCBI Taxonomy" id="2828514"/>
    <lineage>
        <taxon>Bacteria</taxon>
        <taxon>Bacillati</taxon>
        <taxon>Actinomycetota</taxon>
        <taxon>Actinomycetes</taxon>
        <taxon>Catenulisporales</taxon>
        <taxon>Actinospicaceae</taxon>
        <taxon>Actinospica</taxon>
    </lineage>
</organism>
<dbReference type="RefSeq" id="WP_212518437.1">
    <property type="nucleotide sequence ID" value="NZ_JAGSOH010000031.1"/>
</dbReference>
<evidence type="ECO:0000313" key="2">
    <source>
        <dbReference type="EMBL" id="MBR7827292.1"/>
    </source>
</evidence>
<proteinExistence type="predicted"/>